<protein>
    <submittedName>
        <fullName evidence="2">Uncharacterized protein</fullName>
    </submittedName>
</protein>
<name>A0A1I2DCV5_9MICO</name>
<sequence length="143" mass="13621">MSSRGSAATVAVVRRCLVLGAAGGFVCGFAGVVVWAAAGQSSSSGLAGGLVGLAVGLILGGLLAPVLVRLAPLPAGPVERPAAAIVAAVAAAGLWALVFRSGIDGPVALGTAVSVALAGTGAWLSLDWCARPLRGQAGEAPAA</sequence>
<reference evidence="3" key="1">
    <citation type="submission" date="2016-10" db="EMBL/GenBank/DDBJ databases">
        <authorList>
            <person name="Varghese N."/>
            <person name="Submissions S."/>
        </authorList>
    </citation>
    <scope>NUCLEOTIDE SEQUENCE [LARGE SCALE GENOMIC DNA]</scope>
    <source>
        <strain evidence="3">DSM 19083</strain>
    </source>
</reference>
<dbReference type="Proteomes" id="UP000198520">
    <property type="component" value="Unassembled WGS sequence"/>
</dbReference>
<keyword evidence="1" id="KW-0812">Transmembrane</keyword>
<evidence type="ECO:0000313" key="3">
    <source>
        <dbReference type="Proteomes" id="UP000198520"/>
    </source>
</evidence>
<accession>A0A1I2DCV5</accession>
<feature type="transmembrane region" description="Helical" evidence="1">
    <location>
        <begin position="12"/>
        <end position="38"/>
    </location>
</feature>
<dbReference type="STRING" id="285351.SAMN04488035_0506"/>
<gene>
    <name evidence="2" type="ORF">SAMN04488035_0506</name>
</gene>
<dbReference type="EMBL" id="FONZ01000001">
    <property type="protein sequence ID" value="SFE78376.1"/>
    <property type="molecule type" value="Genomic_DNA"/>
</dbReference>
<feature type="transmembrane region" description="Helical" evidence="1">
    <location>
        <begin position="107"/>
        <end position="126"/>
    </location>
</feature>
<keyword evidence="1" id="KW-0472">Membrane</keyword>
<organism evidence="2 3">
    <name type="scientific">Flavimobilis marinus</name>
    <dbReference type="NCBI Taxonomy" id="285351"/>
    <lineage>
        <taxon>Bacteria</taxon>
        <taxon>Bacillati</taxon>
        <taxon>Actinomycetota</taxon>
        <taxon>Actinomycetes</taxon>
        <taxon>Micrococcales</taxon>
        <taxon>Jonesiaceae</taxon>
        <taxon>Flavimobilis</taxon>
    </lineage>
</organism>
<keyword evidence="1" id="KW-1133">Transmembrane helix</keyword>
<feature type="transmembrane region" description="Helical" evidence="1">
    <location>
        <begin position="82"/>
        <end position="101"/>
    </location>
</feature>
<proteinExistence type="predicted"/>
<evidence type="ECO:0000256" key="1">
    <source>
        <dbReference type="SAM" id="Phobius"/>
    </source>
</evidence>
<dbReference type="RefSeq" id="WP_093374749.1">
    <property type="nucleotide sequence ID" value="NZ_BNAN01000001.1"/>
</dbReference>
<evidence type="ECO:0000313" key="2">
    <source>
        <dbReference type="EMBL" id="SFE78376.1"/>
    </source>
</evidence>
<keyword evidence="3" id="KW-1185">Reference proteome</keyword>
<feature type="transmembrane region" description="Helical" evidence="1">
    <location>
        <begin position="50"/>
        <end position="70"/>
    </location>
</feature>
<dbReference type="AlphaFoldDB" id="A0A1I2DCV5"/>